<reference evidence="1" key="1">
    <citation type="submission" date="2016-01" db="EMBL/GenBank/DDBJ databases">
        <authorList>
            <person name="Peeters C."/>
        </authorList>
    </citation>
    <scope>NUCLEOTIDE SEQUENCE</scope>
    <source>
        <strain evidence="1">LMG 29321</strain>
    </source>
</reference>
<dbReference type="InterPro" id="IPR035093">
    <property type="entry name" value="RelE/ParE_toxin_dom_sf"/>
</dbReference>
<proteinExistence type="predicted"/>
<keyword evidence="2" id="KW-1185">Reference proteome</keyword>
<dbReference type="AlphaFoldDB" id="A0A158EIC8"/>
<dbReference type="Gene3D" id="3.30.2310.20">
    <property type="entry name" value="RelE-like"/>
    <property type="match status" value="1"/>
</dbReference>
<protein>
    <submittedName>
        <fullName evidence="1">Uncharacterized protein</fullName>
    </submittedName>
</protein>
<evidence type="ECO:0000313" key="1">
    <source>
        <dbReference type="EMBL" id="SAL06671.1"/>
    </source>
</evidence>
<dbReference type="EMBL" id="FCOX02000127">
    <property type="protein sequence ID" value="SAL06671.1"/>
    <property type="molecule type" value="Genomic_DNA"/>
</dbReference>
<organism evidence="1 2">
    <name type="scientific">Caballeronia calidae</name>
    <dbReference type="NCBI Taxonomy" id="1777139"/>
    <lineage>
        <taxon>Bacteria</taxon>
        <taxon>Pseudomonadati</taxon>
        <taxon>Pseudomonadota</taxon>
        <taxon>Betaproteobacteria</taxon>
        <taxon>Burkholderiales</taxon>
        <taxon>Burkholderiaceae</taxon>
        <taxon>Caballeronia</taxon>
    </lineage>
</organism>
<sequence>MPRPKFQLQLTRKAEDDIEDALVHTLLTWGERQMEVYGDVIDQALATIQDNSEIVASLLRCPTDISTPGSTWSFIVCTKQRFMWCASCTIAWICLVASRKSRTKARRNVYPGANRTFSSVIAETDTVLNVP</sequence>
<name>A0A158EIC8_9BURK</name>
<comment type="caution">
    <text evidence="1">The sequence shown here is derived from an EMBL/GenBank/DDBJ whole genome shotgun (WGS) entry which is preliminary data.</text>
</comment>
<accession>A0A158EIC8</accession>
<dbReference type="Proteomes" id="UP000071859">
    <property type="component" value="Unassembled WGS sequence"/>
</dbReference>
<evidence type="ECO:0000313" key="2">
    <source>
        <dbReference type="Proteomes" id="UP000071859"/>
    </source>
</evidence>
<gene>
    <name evidence="1" type="ORF">AWB78_08183</name>
</gene>